<dbReference type="EMBL" id="AZRN01000004">
    <property type="protein sequence ID" value="PNS01210.1"/>
    <property type="molecule type" value="Genomic_DNA"/>
</dbReference>
<protein>
    <submittedName>
        <fullName evidence="2">Membrane protein</fullName>
    </submittedName>
</protein>
<feature type="transmembrane region" description="Helical" evidence="1">
    <location>
        <begin position="429"/>
        <end position="449"/>
    </location>
</feature>
<accession>A0A2K1PEI7</accession>
<feature type="transmembrane region" description="Helical" evidence="1">
    <location>
        <begin position="333"/>
        <end position="360"/>
    </location>
</feature>
<feature type="transmembrane region" description="Helical" evidence="1">
    <location>
        <begin position="293"/>
        <end position="313"/>
    </location>
</feature>
<dbReference type="RefSeq" id="WP_103076333.1">
    <property type="nucleotide sequence ID" value="NZ_AZRN01000004.1"/>
</dbReference>
<sequence length="497" mass="53293">MNLLFFKLKEVLSSVLPIIVTVIILNFTIAPLDVSLIIRFFIGAVLIILGLAIFLCGVDIGISPIGNSFGSTIIKTNKLWIVVIAIFIVGFFVSIAEPSLRILASQVDFVTSSVISKESIVVIASIGVGTMLSLGFVRILYNIPINKVFTILYSIIFILALFTSREFLAISFDASGSTTGAMTIPFILALAHSVSAMKSDSKASEEDSFGLVGIASTGAIMTVMIMSIISKTDASTVSLEYNDPIFTSIFSPFIQQIAPTTIEVILALLPIVIIFLVFQIFSFKLSRKTIRKIVMGLVFAFIGFVLFLVGVNGGFMEMGVAIGYGVATLENKVYLVIVGFFLGFATVLAEPSVYVLIHQIEDVTSGYIKRKVVLIPLAIAVGTATALSMVRILVPGIQLWHYLLPGYVISLVMSYFVPKLFVGIAFDSGGVAAGPMTITFILAFTRGAAEAAEGANVLVDGFGMIAMVALAPLIALQILGFIFKVKSKNGGIEYSDE</sequence>
<evidence type="ECO:0000313" key="2">
    <source>
        <dbReference type="EMBL" id="PNS01210.1"/>
    </source>
</evidence>
<keyword evidence="1" id="KW-0812">Transmembrane</keyword>
<dbReference type="AlphaFoldDB" id="A0A2K1PEI7"/>
<feature type="transmembrane region" description="Helical" evidence="1">
    <location>
        <begin position="209"/>
        <end position="229"/>
    </location>
</feature>
<evidence type="ECO:0000256" key="1">
    <source>
        <dbReference type="SAM" id="Phobius"/>
    </source>
</evidence>
<dbReference type="Pfam" id="PF07556">
    <property type="entry name" value="DUF1538"/>
    <property type="match status" value="2"/>
</dbReference>
<feature type="transmembrane region" description="Helical" evidence="1">
    <location>
        <begin position="148"/>
        <end position="172"/>
    </location>
</feature>
<comment type="caution">
    <text evidence="2">The sequence shown here is derived from an EMBL/GenBank/DDBJ whole genome shotgun (WGS) entry which is preliminary data.</text>
</comment>
<name>A0A2K1PEI7_9BACT</name>
<feature type="transmembrane region" description="Helical" evidence="1">
    <location>
        <begin position="36"/>
        <end position="58"/>
    </location>
</feature>
<feature type="transmembrane region" description="Helical" evidence="1">
    <location>
        <begin position="257"/>
        <end position="281"/>
    </location>
</feature>
<feature type="transmembrane region" description="Helical" evidence="1">
    <location>
        <begin position="372"/>
        <end position="393"/>
    </location>
</feature>
<dbReference type="InterPro" id="IPR011435">
    <property type="entry name" value="UmpAB"/>
</dbReference>
<feature type="transmembrane region" description="Helical" evidence="1">
    <location>
        <begin position="461"/>
        <end position="483"/>
    </location>
</feature>
<feature type="transmembrane region" description="Helical" evidence="1">
    <location>
        <begin position="178"/>
        <end position="197"/>
    </location>
</feature>
<feature type="transmembrane region" description="Helical" evidence="1">
    <location>
        <begin position="120"/>
        <end position="141"/>
    </location>
</feature>
<keyword evidence="3" id="KW-1185">Reference proteome</keyword>
<feature type="transmembrane region" description="Helical" evidence="1">
    <location>
        <begin position="79"/>
        <end position="100"/>
    </location>
</feature>
<feature type="transmembrane region" description="Helical" evidence="1">
    <location>
        <begin position="399"/>
        <end position="417"/>
    </location>
</feature>
<feature type="transmembrane region" description="Helical" evidence="1">
    <location>
        <begin position="12"/>
        <end position="30"/>
    </location>
</feature>
<gene>
    <name evidence="2" type="ORF">X927_01455</name>
</gene>
<proteinExistence type="predicted"/>
<reference evidence="2 3" key="1">
    <citation type="submission" date="2013-12" db="EMBL/GenBank/DDBJ databases">
        <title>Comparative genomics of Petrotoga isolates.</title>
        <authorList>
            <person name="Nesbo C.L."/>
            <person name="Charchuk R."/>
            <person name="Chow K."/>
        </authorList>
    </citation>
    <scope>NUCLEOTIDE SEQUENCE [LARGE SCALE GENOMIC DNA]</scope>
    <source>
        <strain evidence="2 3">DSM 14811</strain>
    </source>
</reference>
<evidence type="ECO:0000313" key="3">
    <source>
        <dbReference type="Proteomes" id="UP000236604"/>
    </source>
</evidence>
<organism evidence="2 3">
    <name type="scientific">Petrotoga mexicana DSM 14811</name>
    <dbReference type="NCBI Taxonomy" id="1122954"/>
    <lineage>
        <taxon>Bacteria</taxon>
        <taxon>Thermotogati</taxon>
        <taxon>Thermotogota</taxon>
        <taxon>Thermotogae</taxon>
        <taxon>Petrotogales</taxon>
        <taxon>Petrotogaceae</taxon>
        <taxon>Petrotoga</taxon>
    </lineage>
</organism>
<keyword evidence="1" id="KW-1133">Transmembrane helix</keyword>
<keyword evidence="1" id="KW-0472">Membrane</keyword>
<dbReference type="Proteomes" id="UP000236604">
    <property type="component" value="Unassembled WGS sequence"/>
</dbReference>